<protein>
    <recommendedName>
        <fullName evidence="2">Cytokinin riboside 5'-monophosphate phosphoribohydrolase</fullName>
        <ecNumber evidence="2">3.2.2.n1</ecNumber>
    </recommendedName>
</protein>
<dbReference type="PANTHER" id="PTHR31223">
    <property type="entry name" value="LOG FAMILY PROTEIN YJL055W"/>
    <property type="match status" value="1"/>
</dbReference>
<organism evidence="3">
    <name type="scientific">Blautia glucerasea</name>
    <dbReference type="NCBI Taxonomy" id="536633"/>
    <lineage>
        <taxon>Bacteria</taxon>
        <taxon>Bacillati</taxon>
        <taxon>Bacillota</taxon>
        <taxon>Clostridia</taxon>
        <taxon>Lachnospirales</taxon>
        <taxon>Lachnospiraceae</taxon>
        <taxon>Blautia</taxon>
    </lineage>
</organism>
<evidence type="ECO:0000313" key="3">
    <source>
        <dbReference type="EMBL" id="VYT25979.1"/>
    </source>
</evidence>
<dbReference type="GO" id="GO:0005829">
    <property type="term" value="C:cytosol"/>
    <property type="evidence" value="ECO:0007669"/>
    <property type="project" value="TreeGrafter"/>
</dbReference>
<dbReference type="AlphaFoldDB" id="A0A6N2V6E8"/>
<dbReference type="Gene3D" id="3.40.50.450">
    <property type="match status" value="1"/>
</dbReference>
<comment type="similarity">
    <text evidence="1 2">Belongs to the LOG family.</text>
</comment>
<reference evidence="3" key="1">
    <citation type="submission" date="2019-11" db="EMBL/GenBank/DDBJ databases">
        <authorList>
            <person name="Feng L."/>
        </authorList>
    </citation>
    <scope>NUCLEOTIDE SEQUENCE</scope>
    <source>
        <strain evidence="3">BgluceraseaLFYP119</strain>
    </source>
</reference>
<dbReference type="InterPro" id="IPR005269">
    <property type="entry name" value="LOG"/>
</dbReference>
<keyword evidence="2" id="KW-0203">Cytokinin biosynthesis</keyword>
<dbReference type="GO" id="GO:0016799">
    <property type="term" value="F:hydrolase activity, hydrolyzing N-glycosyl compounds"/>
    <property type="evidence" value="ECO:0007669"/>
    <property type="project" value="TreeGrafter"/>
</dbReference>
<dbReference type="PANTHER" id="PTHR31223:SF70">
    <property type="entry name" value="LOG FAMILY PROTEIN YJL055W"/>
    <property type="match status" value="1"/>
</dbReference>
<dbReference type="RefSeq" id="WP_156354954.1">
    <property type="nucleotide sequence ID" value="NZ_CACRST010000025.1"/>
</dbReference>
<evidence type="ECO:0000256" key="1">
    <source>
        <dbReference type="ARBA" id="ARBA00006763"/>
    </source>
</evidence>
<dbReference type="InterPro" id="IPR031100">
    <property type="entry name" value="LOG_fam"/>
</dbReference>
<dbReference type="NCBIfam" id="TIGR00730">
    <property type="entry name" value="Rossman fold protein, TIGR00730 family"/>
    <property type="match status" value="1"/>
</dbReference>
<sequence>MNICVYGASSAELDPIYYEKTEELGRKMGKRGHGLVFGGGATGMMGAAARGVDKEKGYILGIAPRFFDQPGTLYENCSEFIFTETMRERKQLLEERSEATVVAPGGIGTYEEFFEILTLKSLGRIDRPIVLFNIQGYYDRMKALLEHTADEKFMDRKILSLCRFMEDPDEILDYVEHYAE</sequence>
<gene>
    <name evidence="3" type="primary">yvdD</name>
    <name evidence="3" type="ORF">BGLFYP119_02497</name>
</gene>
<keyword evidence="2" id="KW-0378">Hydrolase</keyword>
<dbReference type="Pfam" id="PF03641">
    <property type="entry name" value="Lysine_decarbox"/>
    <property type="match status" value="1"/>
</dbReference>
<evidence type="ECO:0000256" key="2">
    <source>
        <dbReference type="RuleBase" id="RU363015"/>
    </source>
</evidence>
<name>A0A6N2V6E8_9FIRM</name>
<dbReference type="GO" id="GO:0009691">
    <property type="term" value="P:cytokinin biosynthetic process"/>
    <property type="evidence" value="ECO:0007669"/>
    <property type="project" value="UniProtKB-UniRule"/>
</dbReference>
<accession>A0A6N2V6E8</accession>
<dbReference type="SUPFAM" id="SSF102405">
    <property type="entry name" value="MCP/YpsA-like"/>
    <property type="match status" value="1"/>
</dbReference>
<proteinExistence type="inferred from homology"/>
<dbReference type="EC" id="3.2.2.n1" evidence="2"/>
<dbReference type="EMBL" id="CACRST010000025">
    <property type="protein sequence ID" value="VYT25979.1"/>
    <property type="molecule type" value="Genomic_DNA"/>
</dbReference>